<comment type="caution">
    <text evidence="1">The sequence shown here is derived from an EMBL/GenBank/DDBJ whole genome shotgun (WGS) entry which is preliminary data.</text>
</comment>
<feature type="non-terminal residue" evidence="1">
    <location>
        <position position="1"/>
    </location>
</feature>
<accession>X1SDJ5</accession>
<protein>
    <submittedName>
        <fullName evidence="1">Uncharacterized protein</fullName>
    </submittedName>
</protein>
<dbReference type="AlphaFoldDB" id="X1SDJ5"/>
<dbReference type="EMBL" id="BARW01011436">
    <property type="protein sequence ID" value="GAI73465.1"/>
    <property type="molecule type" value="Genomic_DNA"/>
</dbReference>
<evidence type="ECO:0000313" key="1">
    <source>
        <dbReference type="EMBL" id="GAI73465.1"/>
    </source>
</evidence>
<name>X1SDJ5_9ZZZZ</name>
<reference evidence="1" key="1">
    <citation type="journal article" date="2014" name="Front. Microbiol.">
        <title>High frequency of phylogenetically diverse reductive dehalogenase-homologous genes in deep subseafloor sedimentary metagenomes.</title>
        <authorList>
            <person name="Kawai M."/>
            <person name="Futagami T."/>
            <person name="Toyoda A."/>
            <person name="Takaki Y."/>
            <person name="Nishi S."/>
            <person name="Hori S."/>
            <person name="Arai W."/>
            <person name="Tsubouchi T."/>
            <person name="Morono Y."/>
            <person name="Uchiyama I."/>
            <person name="Ito T."/>
            <person name="Fujiyama A."/>
            <person name="Inagaki F."/>
            <person name="Takami H."/>
        </authorList>
    </citation>
    <scope>NUCLEOTIDE SEQUENCE</scope>
    <source>
        <strain evidence="1">Expedition CK06-06</strain>
    </source>
</reference>
<proteinExistence type="predicted"/>
<gene>
    <name evidence="1" type="ORF">S12H4_22056</name>
</gene>
<sequence length="46" mass="5403">PQDKNKERLLKEFLEKLASSDIKDIQDIIDLQQNIDNFIEALEMIS</sequence>
<organism evidence="1">
    <name type="scientific">marine sediment metagenome</name>
    <dbReference type="NCBI Taxonomy" id="412755"/>
    <lineage>
        <taxon>unclassified sequences</taxon>
        <taxon>metagenomes</taxon>
        <taxon>ecological metagenomes</taxon>
    </lineage>
</organism>